<feature type="domain" description="Niban 1/2/3" evidence="3">
    <location>
        <begin position="362"/>
        <end position="525"/>
    </location>
</feature>
<dbReference type="PANTHER" id="PTHR14392">
    <property type="entry name" value="NIBAN FAMILY MEMBER"/>
    <property type="match status" value="1"/>
</dbReference>
<dbReference type="PANTHER" id="PTHR14392:SF3">
    <property type="entry name" value="PROTEIN NIBAN 1"/>
    <property type="match status" value="1"/>
</dbReference>
<feature type="region of interest" description="Disordered" evidence="2">
    <location>
        <begin position="745"/>
        <end position="774"/>
    </location>
</feature>
<sequence length="877" mass="100180">MQTLVLYIVKLCHTNPQLLPGRRSIKWLPTAPGVCSQCVCVFTALCVLDEKFKEFAPIYRKQYSLAYLSQIRDELEQRKEEHTQLLKQRASPEPGKVLYEENVQCFDDSRKWKDRYIVIRANYVLECYESYKRFLKGSPPLYRLMPTGGTILTTEEKYMEMINQCCPCTNNVQEDFAPTVADRSEQFPVYLRLPYRRDFYFCFRDENFQVEFISILSDCVRHQNKDFLKKKTCEVKAFLKAIQLYRQEKGQYESWDMLIGSDVRGLANLFMEDSMPFLEKELEPCLKSKRADKRRLWFATVEATYFLLQEHLFERMQTLKWECQEMVKGQDMLMRSDMDQITSSRAFLEGKLRAIVTEPATKYCTEQVQPFLPAILEEVMGPISLGFTEARDLSEGMMEQLCQDFQDADQREELRQALFKMSKANLQSCYEKVNVLADHVQELQQTFNYCIKSLLDSTKTDLKQLMENTEYTFELLVRRALEDPSVSLSVVMQNASNRVLKQFDYDSSTVRKRILQEALINITLPSIKKHLAPSFKEELPKFEQYIFADYTNFIHVENVYEDIIQEILEKDVSMVVKEAASKKKFNLFSESRNNFSVSSLSFTPPGSAPSSPGYLNTSPRLRTPMPPSPLLDNALTANQSVTLHSSESSALNQALPIMGKIDEGENKTLLEESSDDVFVTVETSTLDTSAETKPELTTNAMEALVNSTPIITVTEAVESAGSSNLPTGGDATSSDFANKPTVVINQTQTSGSNDEPAETEDNSEEMTEDSSNDPVRIKAPIHEESTYPIAVCLSIQDAEDGDIYKEFTGKQIMDLSEKASESQSLPNLEDEPRPLDCVKEIRDLVVEVIEIDDVVQPTKDNGEKVQVQMFEEQEAVV</sequence>
<feature type="compositionally biased region" description="Acidic residues" evidence="2">
    <location>
        <begin position="755"/>
        <end position="771"/>
    </location>
</feature>
<name>A0A8C1K587_CYPCA</name>
<dbReference type="AlphaFoldDB" id="A0A8C1K587"/>
<evidence type="ECO:0000313" key="4">
    <source>
        <dbReference type="Ensembl" id="ENSCCRP00010041622.1"/>
    </source>
</evidence>
<dbReference type="Pfam" id="PF26086">
    <property type="entry name" value="Niban2"/>
    <property type="match status" value="1"/>
</dbReference>
<dbReference type="InterPro" id="IPR026088">
    <property type="entry name" value="Niban-like"/>
</dbReference>
<accession>A0A8C1K587</accession>
<evidence type="ECO:0000259" key="3">
    <source>
        <dbReference type="Pfam" id="PF26086"/>
    </source>
</evidence>
<dbReference type="CDD" id="cd23949">
    <property type="entry name" value="Niban-like"/>
    <property type="match status" value="1"/>
</dbReference>
<evidence type="ECO:0000256" key="2">
    <source>
        <dbReference type="SAM" id="MobiDB-lite"/>
    </source>
</evidence>
<reference evidence="4" key="1">
    <citation type="submission" date="2025-08" db="UniProtKB">
        <authorList>
            <consortium name="Ensembl"/>
        </authorList>
    </citation>
    <scope>IDENTIFICATION</scope>
</reference>
<keyword evidence="5" id="KW-1185">Reference proteome</keyword>
<protein>
    <submittedName>
        <fullName evidence="4">Protein Niban-like</fullName>
    </submittedName>
</protein>
<dbReference type="InterPro" id="IPR059060">
    <property type="entry name" value="Niban_1/2/3_dom"/>
</dbReference>
<organism evidence="4 5">
    <name type="scientific">Cyprinus carpio</name>
    <name type="common">Common carp</name>
    <dbReference type="NCBI Taxonomy" id="7962"/>
    <lineage>
        <taxon>Eukaryota</taxon>
        <taxon>Metazoa</taxon>
        <taxon>Chordata</taxon>
        <taxon>Craniata</taxon>
        <taxon>Vertebrata</taxon>
        <taxon>Euteleostomi</taxon>
        <taxon>Actinopterygii</taxon>
        <taxon>Neopterygii</taxon>
        <taxon>Teleostei</taxon>
        <taxon>Ostariophysi</taxon>
        <taxon>Cypriniformes</taxon>
        <taxon>Cyprinidae</taxon>
        <taxon>Cyprininae</taxon>
        <taxon>Cyprinus</taxon>
    </lineage>
</organism>
<dbReference type="Ensembl" id="ENSCCRT00010045682.1">
    <property type="protein sequence ID" value="ENSCCRP00010041622.1"/>
    <property type="gene ID" value="ENSCCRG00010017727.1"/>
</dbReference>
<dbReference type="Proteomes" id="UP000694427">
    <property type="component" value="Unplaced"/>
</dbReference>
<dbReference type="Pfam" id="PF26089">
    <property type="entry name" value="PH_Niban2"/>
    <property type="match status" value="1"/>
</dbReference>
<evidence type="ECO:0000313" key="5">
    <source>
        <dbReference type="Proteomes" id="UP000694427"/>
    </source>
</evidence>
<proteinExistence type="inferred from homology"/>
<evidence type="ECO:0000256" key="1">
    <source>
        <dbReference type="ARBA" id="ARBA00010251"/>
    </source>
</evidence>
<comment type="similarity">
    <text evidence="1">Belongs to the Niban family.</text>
</comment>
<reference evidence="4" key="2">
    <citation type="submission" date="2025-09" db="UniProtKB">
        <authorList>
            <consortium name="Ensembl"/>
        </authorList>
    </citation>
    <scope>IDENTIFICATION</scope>
</reference>